<dbReference type="PIRSF" id="PIRSF006241">
    <property type="entry name" value="HyI"/>
    <property type="match status" value="1"/>
</dbReference>
<dbReference type="FunFam" id="3.20.20.150:FF:000007">
    <property type="entry name" value="Hydroxypyruvate isomerase"/>
    <property type="match status" value="1"/>
</dbReference>
<dbReference type="OrthoDB" id="4214675at2759"/>
<organism evidence="10 11">
    <name type="scientific">Lingula anatina</name>
    <name type="common">Brachiopod</name>
    <name type="synonym">Lingula unguis</name>
    <dbReference type="NCBI Taxonomy" id="7574"/>
    <lineage>
        <taxon>Eukaryota</taxon>
        <taxon>Metazoa</taxon>
        <taxon>Spiralia</taxon>
        <taxon>Lophotrochozoa</taxon>
        <taxon>Brachiopoda</taxon>
        <taxon>Linguliformea</taxon>
        <taxon>Lingulata</taxon>
        <taxon>Lingulida</taxon>
        <taxon>Linguloidea</taxon>
        <taxon>Lingulidae</taxon>
        <taxon>Lingula</taxon>
    </lineage>
</organism>
<dbReference type="PANTHER" id="PTHR43489">
    <property type="entry name" value="ISOMERASE"/>
    <property type="match status" value="1"/>
</dbReference>
<evidence type="ECO:0000256" key="1">
    <source>
        <dbReference type="ARBA" id="ARBA00000476"/>
    </source>
</evidence>
<dbReference type="GeneID" id="106171587"/>
<accession>A0A1S3JC54</accession>
<dbReference type="STRING" id="7574.A0A1S3JC54"/>
<evidence type="ECO:0000313" key="11">
    <source>
        <dbReference type="RefSeq" id="XP_013407464.1"/>
    </source>
</evidence>
<comment type="similarity">
    <text evidence="3 7">Belongs to the hyi family.</text>
</comment>
<keyword evidence="10" id="KW-1185">Reference proteome</keyword>
<dbReference type="InterPro" id="IPR036237">
    <property type="entry name" value="Xyl_isomerase-like_sf"/>
</dbReference>
<dbReference type="GO" id="GO:0046487">
    <property type="term" value="P:glyoxylate metabolic process"/>
    <property type="evidence" value="ECO:0007669"/>
    <property type="project" value="TreeGrafter"/>
</dbReference>
<dbReference type="InterPro" id="IPR013022">
    <property type="entry name" value="Xyl_isomerase-like_TIM-brl"/>
</dbReference>
<protein>
    <recommendedName>
        <fullName evidence="5 7">Putative hydroxypyruvate isomerase</fullName>
        <ecNumber evidence="4 7">5.3.1.22</ecNumber>
    </recommendedName>
</protein>
<dbReference type="EC" id="5.3.1.22" evidence="4 7"/>
<feature type="active site" description="Proton donor/acceptor" evidence="8">
    <location>
        <position position="169"/>
    </location>
</feature>
<dbReference type="InParanoid" id="A0A1S3JC54"/>
<keyword evidence="6 7" id="KW-0413">Isomerase</keyword>
<evidence type="ECO:0000256" key="5">
    <source>
        <dbReference type="ARBA" id="ARBA00017985"/>
    </source>
</evidence>
<name>A0A1S3JC54_LINAN</name>
<dbReference type="FunCoup" id="A0A1S3JC54">
    <property type="interactions" value="44"/>
</dbReference>
<evidence type="ECO:0000256" key="2">
    <source>
        <dbReference type="ARBA" id="ARBA00002968"/>
    </source>
</evidence>
<comment type="function">
    <text evidence="2 7">Catalyzes the reversible isomerization between hydroxypyruvate and 2-hydroxy-3-oxopropanoate (also termed tartronate semialdehyde).</text>
</comment>
<dbReference type="Pfam" id="PF01261">
    <property type="entry name" value="AP_endonuc_2"/>
    <property type="match status" value="1"/>
</dbReference>
<evidence type="ECO:0000256" key="3">
    <source>
        <dbReference type="ARBA" id="ARBA00005962"/>
    </source>
</evidence>
<sequence length="289" mass="32716">MQLISMFVARSVVRHFHYFSTSSAKMPLKFAANISMLFQEIEGLENRYKAAKEAGFKAVECTFPYEVAADKLAEAKEAAGIEHVLINAWPGDLKGGDIGIAAISSRRSEFKEKLETSIQYAKALGCKRMHVMAGRQTQFIDTAMKDVYLENIGYAAERLQKEGILCLIEAVNSKISLPGYFMDNYEKAVECIKNVNHPNLKLQLDIFHLQIMHGNLTGMIKEYMPCVGHMQIAQVPDRHEPNTDGEINYKYVFKLLEEVGYDGWIGLEYKPKGNTVEGLKWIQEMGYQL</sequence>
<dbReference type="GO" id="GO:0008903">
    <property type="term" value="F:hydroxypyruvate isomerase activity"/>
    <property type="evidence" value="ECO:0007669"/>
    <property type="project" value="UniProtKB-EC"/>
</dbReference>
<dbReference type="SUPFAM" id="SSF51658">
    <property type="entry name" value="Xylose isomerase-like"/>
    <property type="match status" value="1"/>
</dbReference>
<dbReference type="InterPro" id="IPR026040">
    <property type="entry name" value="HyI-like"/>
</dbReference>
<feature type="domain" description="Xylose isomerase-like TIM barrel" evidence="9">
    <location>
        <begin position="49"/>
        <end position="284"/>
    </location>
</feature>
<dbReference type="InterPro" id="IPR050417">
    <property type="entry name" value="Sugar_Epim/Isomerase"/>
</dbReference>
<evidence type="ECO:0000256" key="6">
    <source>
        <dbReference type="ARBA" id="ARBA00023235"/>
    </source>
</evidence>
<dbReference type="RefSeq" id="XP_013407464.1">
    <property type="nucleotide sequence ID" value="XM_013552010.1"/>
</dbReference>
<evidence type="ECO:0000256" key="4">
    <source>
        <dbReference type="ARBA" id="ARBA00012570"/>
    </source>
</evidence>
<dbReference type="AlphaFoldDB" id="A0A1S3JC54"/>
<evidence type="ECO:0000256" key="7">
    <source>
        <dbReference type="PIRNR" id="PIRNR006241"/>
    </source>
</evidence>
<gene>
    <name evidence="11" type="primary">LOC106171587</name>
</gene>
<dbReference type="Proteomes" id="UP000085678">
    <property type="component" value="Unplaced"/>
</dbReference>
<dbReference type="KEGG" id="lak:106171587"/>
<dbReference type="PANTHER" id="PTHR43489:SF6">
    <property type="entry name" value="HYDROXYPYRUVATE ISOMERASE-RELATED"/>
    <property type="match status" value="1"/>
</dbReference>
<reference evidence="11" key="1">
    <citation type="submission" date="2025-08" db="UniProtKB">
        <authorList>
            <consortium name="RefSeq"/>
        </authorList>
    </citation>
    <scope>IDENTIFICATION</scope>
    <source>
        <tissue evidence="11">Gonads</tissue>
    </source>
</reference>
<evidence type="ECO:0000313" key="10">
    <source>
        <dbReference type="Proteomes" id="UP000085678"/>
    </source>
</evidence>
<dbReference type="Gene3D" id="3.20.20.150">
    <property type="entry name" value="Divalent-metal-dependent TIM barrel enzymes"/>
    <property type="match status" value="1"/>
</dbReference>
<evidence type="ECO:0000256" key="8">
    <source>
        <dbReference type="PIRSR" id="PIRSR006241-50"/>
    </source>
</evidence>
<feature type="active site" description="Proton donor/acceptor" evidence="8">
    <location>
        <position position="268"/>
    </location>
</feature>
<evidence type="ECO:0000259" key="9">
    <source>
        <dbReference type="Pfam" id="PF01261"/>
    </source>
</evidence>
<proteinExistence type="inferred from homology"/>
<comment type="catalytic activity">
    <reaction evidence="1 7">
        <text>3-hydroxypyruvate = 2-hydroxy-3-oxopropanoate</text>
        <dbReference type="Rhea" id="RHEA:11952"/>
        <dbReference type="ChEBI" id="CHEBI:17180"/>
        <dbReference type="ChEBI" id="CHEBI:57978"/>
        <dbReference type="EC" id="5.3.1.22"/>
    </reaction>
</comment>